<sequence length="36" mass="4565">MTNETINELLKDYDQRPFDRLNFFFKVSYMYLRRIS</sequence>
<dbReference type="Proteomes" id="UP000194236">
    <property type="component" value="Unassembled WGS sequence"/>
</dbReference>
<keyword evidence="2" id="KW-1185">Reference proteome</keyword>
<evidence type="ECO:0000313" key="2">
    <source>
        <dbReference type="Proteomes" id="UP000194236"/>
    </source>
</evidence>
<dbReference type="AlphaFoldDB" id="A0A1Y3B5U8"/>
<accession>A0A1Y3B5U8</accession>
<gene>
    <name evidence="1" type="ORF">BLA29_015317</name>
</gene>
<dbReference type="OrthoDB" id="10649953at2759"/>
<name>A0A1Y3B5U8_EURMA</name>
<evidence type="ECO:0000313" key="1">
    <source>
        <dbReference type="EMBL" id="OTF75577.1"/>
    </source>
</evidence>
<dbReference type="EMBL" id="MUJZ01041263">
    <property type="protein sequence ID" value="OTF75577.1"/>
    <property type="molecule type" value="Genomic_DNA"/>
</dbReference>
<comment type="caution">
    <text evidence="1">The sequence shown here is derived from an EMBL/GenBank/DDBJ whole genome shotgun (WGS) entry which is preliminary data.</text>
</comment>
<reference evidence="1 2" key="1">
    <citation type="submission" date="2017-03" db="EMBL/GenBank/DDBJ databases">
        <title>Genome Survey of Euroglyphus maynei.</title>
        <authorList>
            <person name="Arlian L.G."/>
            <person name="Morgan M.S."/>
            <person name="Rider S.D."/>
        </authorList>
    </citation>
    <scope>NUCLEOTIDE SEQUENCE [LARGE SCALE GENOMIC DNA]</scope>
    <source>
        <strain evidence="1">Arlian Lab</strain>
        <tissue evidence="1">Whole body</tissue>
    </source>
</reference>
<organism evidence="1 2">
    <name type="scientific">Euroglyphus maynei</name>
    <name type="common">Mayne's house dust mite</name>
    <dbReference type="NCBI Taxonomy" id="6958"/>
    <lineage>
        <taxon>Eukaryota</taxon>
        <taxon>Metazoa</taxon>
        <taxon>Ecdysozoa</taxon>
        <taxon>Arthropoda</taxon>
        <taxon>Chelicerata</taxon>
        <taxon>Arachnida</taxon>
        <taxon>Acari</taxon>
        <taxon>Acariformes</taxon>
        <taxon>Sarcoptiformes</taxon>
        <taxon>Astigmata</taxon>
        <taxon>Psoroptidia</taxon>
        <taxon>Analgoidea</taxon>
        <taxon>Pyroglyphidae</taxon>
        <taxon>Pyroglyphinae</taxon>
        <taxon>Euroglyphus</taxon>
    </lineage>
</organism>
<proteinExistence type="predicted"/>
<protein>
    <submittedName>
        <fullName evidence="1">Uncharacterized protein</fullName>
    </submittedName>
</protein>